<sequence>MITQQDYAKAVKYYQLAAKQGYSYVIYNLGLMLYNGKGIKQDYQKAFQCFHQAAEDGLATALYNLGLMYFEGFSKQTEL</sequence>
<organism evidence="1 2">
    <name type="scientific">Snodgrassella communis</name>
    <dbReference type="NCBI Taxonomy" id="2946699"/>
    <lineage>
        <taxon>Bacteria</taxon>
        <taxon>Pseudomonadati</taxon>
        <taxon>Pseudomonadota</taxon>
        <taxon>Betaproteobacteria</taxon>
        <taxon>Neisseriales</taxon>
        <taxon>Neisseriaceae</taxon>
        <taxon>Snodgrassella</taxon>
    </lineage>
</organism>
<dbReference type="PANTHER" id="PTHR45011">
    <property type="entry name" value="DAP3-BINDING CELL DEATH ENHANCER 1"/>
    <property type="match status" value="1"/>
</dbReference>
<dbReference type="Pfam" id="PF08238">
    <property type="entry name" value="Sel1"/>
    <property type="match status" value="3"/>
</dbReference>
<comment type="caution">
    <text evidence="1">The sequence shown here is derived from an EMBL/GenBank/DDBJ whole genome shotgun (WGS) entry which is preliminary data.</text>
</comment>
<protein>
    <recommendedName>
        <fullName evidence="3">Beta-lactamase</fullName>
    </recommendedName>
</protein>
<dbReference type="PANTHER" id="PTHR45011:SF1">
    <property type="entry name" value="DAP3-BINDING CELL DEATH ENHANCER 1"/>
    <property type="match status" value="1"/>
</dbReference>
<dbReference type="Gene3D" id="1.25.40.10">
    <property type="entry name" value="Tetratricopeptide repeat domain"/>
    <property type="match status" value="1"/>
</dbReference>
<dbReference type="SUPFAM" id="SSF81901">
    <property type="entry name" value="HCP-like"/>
    <property type="match status" value="1"/>
</dbReference>
<dbReference type="RefSeq" id="WP_051608083.1">
    <property type="nucleotide sequence ID" value="NZ_JFZV01000001.1"/>
</dbReference>
<dbReference type="InterPro" id="IPR006597">
    <property type="entry name" value="Sel1-like"/>
</dbReference>
<dbReference type="eggNOG" id="COG0790">
    <property type="taxonomic scope" value="Bacteria"/>
</dbReference>
<dbReference type="OrthoDB" id="8611983at2"/>
<dbReference type="InterPro" id="IPR011990">
    <property type="entry name" value="TPR-like_helical_dom_sf"/>
</dbReference>
<evidence type="ECO:0008006" key="3">
    <source>
        <dbReference type="Google" id="ProtNLM"/>
    </source>
</evidence>
<gene>
    <name evidence="1" type="ORF">SALWKB29_0236</name>
</gene>
<dbReference type="SMART" id="SM00671">
    <property type="entry name" value="SEL1"/>
    <property type="match status" value="2"/>
</dbReference>
<keyword evidence="2" id="KW-1185">Reference proteome</keyword>
<dbReference type="AlphaFoldDB" id="A0A066TQL6"/>
<dbReference type="Proteomes" id="UP000027170">
    <property type="component" value="Unassembled WGS sequence"/>
</dbReference>
<name>A0A066TQL6_9NEIS</name>
<proteinExistence type="predicted"/>
<evidence type="ECO:0000313" key="2">
    <source>
        <dbReference type="Proteomes" id="UP000027170"/>
    </source>
</evidence>
<reference evidence="1 2" key="1">
    <citation type="submission" date="2014-03" db="EMBL/GenBank/DDBJ databases">
        <title>The genomes of two eusocial bee gut symbionts.</title>
        <authorList>
            <person name="Kwong W.K."/>
            <person name="Engel P."/>
            <person name="Koch H."/>
            <person name="Moran N.A."/>
        </authorList>
    </citation>
    <scope>NUCLEOTIDE SEQUENCE [LARGE SCALE GENOMIC DNA]</scope>
    <source>
        <strain evidence="2">wkB29</strain>
    </source>
</reference>
<dbReference type="EMBL" id="JFZV01000001">
    <property type="protein sequence ID" value="KDN15817.1"/>
    <property type="molecule type" value="Genomic_DNA"/>
</dbReference>
<evidence type="ECO:0000313" key="1">
    <source>
        <dbReference type="EMBL" id="KDN15817.1"/>
    </source>
</evidence>
<dbReference type="InterPro" id="IPR052748">
    <property type="entry name" value="ISR_Activator"/>
</dbReference>
<accession>A0A066TQL6</accession>